<dbReference type="AlphaFoldDB" id="A0A8S9A7C3"/>
<dbReference type="PANTHER" id="PTHR39602:SF2">
    <property type="entry name" value="ACW-9"/>
    <property type="match status" value="1"/>
</dbReference>
<sequence>MRFSVAAVLAFATAVFAQTDGFDVISNPYAGEKVLAGKPCEIKWAPSTDPKFQGPVRIDVLGGATPQSLDIVGSVASGVDGTKGSYKWSVASNLGTENTYGIKITLESNEKIFQYSFPFHIIGGSADSDDATTVVVPTTTAAVTAKPLTVTAPSTTKAATTTVKESEAAETTSVAATASASGSASDKASTSDSASDEASASGAVSSFSTVVSASASSEASATSDVVATPSASSTDVVTGGAAAFGASTGVLLGGVAMALFAL</sequence>
<proteinExistence type="predicted"/>
<evidence type="ECO:0000256" key="3">
    <source>
        <dbReference type="SAM" id="SignalP"/>
    </source>
</evidence>
<gene>
    <name evidence="5" type="ORF">SMACR_04629</name>
</gene>
<feature type="chain" id="PRO_5035943915" description="Yeast cell wall synthesis Kre9/Knh1-like N-terminal domain-containing protein" evidence="3">
    <location>
        <begin position="18"/>
        <end position="262"/>
    </location>
</feature>
<evidence type="ECO:0000313" key="6">
    <source>
        <dbReference type="Proteomes" id="UP000433876"/>
    </source>
</evidence>
<reference evidence="5 6" key="1">
    <citation type="submission" date="2017-07" db="EMBL/GenBank/DDBJ databases">
        <title>Genome sequence of the Sordaria macrospora wild type strain R19027.</title>
        <authorList>
            <person name="Nowrousian M."/>
            <person name="Teichert I."/>
            <person name="Kueck U."/>
        </authorList>
    </citation>
    <scope>NUCLEOTIDE SEQUENCE [LARGE SCALE GENOMIC DNA]</scope>
    <source>
        <strain evidence="5 6">R19027</strain>
        <tissue evidence="5">Mycelium</tissue>
    </source>
</reference>
<evidence type="ECO:0000256" key="1">
    <source>
        <dbReference type="ARBA" id="ARBA00022729"/>
    </source>
</evidence>
<dbReference type="EMBL" id="NMPR01000007">
    <property type="protein sequence ID" value="KAA8636062.1"/>
    <property type="molecule type" value="Genomic_DNA"/>
</dbReference>
<feature type="signal peptide" evidence="3">
    <location>
        <begin position="1"/>
        <end position="17"/>
    </location>
</feature>
<dbReference type="Pfam" id="PF10342">
    <property type="entry name" value="Kre9_KNH"/>
    <property type="match status" value="1"/>
</dbReference>
<dbReference type="VEuPathDB" id="FungiDB:SMAC_04629"/>
<organism evidence="5 6">
    <name type="scientific">Sordaria macrospora</name>
    <dbReference type="NCBI Taxonomy" id="5147"/>
    <lineage>
        <taxon>Eukaryota</taxon>
        <taxon>Fungi</taxon>
        <taxon>Dikarya</taxon>
        <taxon>Ascomycota</taxon>
        <taxon>Pezizomycotina</taxon>
        <taxon>Sordariomycetes</taxon>
        <taxon>Sordariomycetidae</taxon>
        <taxon>Sordariales</taxon>
        <taxon>Sordariaceae</taxon>
        <taxon>Sordaria</taxon>
    </lineage>
</organism>
<dbReference type="Proteomes" id="UP000433876">
    <property type="component" value="Unassembled WGS sequence"/>
</dbReference>
<evidence type="ECO:0000313" key="5">
    <source>
        <dbReference type="EMBL" id="KAA8636062.1"/>
    </source>
</evidence>
<keyword evidence="1 3" id="KW-0732">Signal</keyword>
<comment type="caution">
    <text evidence="5">The sequence shown here is derived from an EMBL/GenBank/DDBJ whole genome shotgun (WGS) entry which is preliminary data.</text>
</comment>
<name>A0A8S9A7C3_SORMA</name>
<dbReference type="PANTHER" id="PTHR39602">
    <property type="entry name" value="ACW-9"/>
    <property type="match status" value="1"/>
</dbReference>
<dbReference type="InterPro" id="IPR018466">
    <property type="entry name" value="Kre9/Knh1-like_N"/>
</dbReference>
<feature type="region of interest" description="Disordered" evidence="2">
    <location>
        <begin position="154"/>
        <end position="198"/>
    </location>
</feature>
<evidence type="ECO:0000259" key="4">
    <source>
        <dbReference type="Pfam" id="PF10342"/>
    </source>
</evidence>
<protein>
    <recommendedName>
        <fullName evidence="4">Yeast cell wall synthesis Kre9/Knh1-like N-terminal domain-containing protein</fullName>
    </recommendedName>
</protein>
<feature type="domain" description="Yeast cell wall synthesis Kre9/Knh1-like N-terminal" evidence="4">
    <location>
        <begin position="27"/>
        <end position="121"/>
    </location>
</feature>
<evidence type="ECO:0000256" key="2">
    <source>
        <dbReference type="SAM" id="MobiDB-lite"/>
    </source>
</evidence>
<accession>A0A8S9A7C3</accession>
<dbReference type="OMA" id="CEIKWAP"/>